<dbReference type="Gene3D" id="1.10.10.10">
    <property type="entry name" value="Winged helix-like DNA-binding domain superfamily/Winged helix DNA-binding domain"/>
    <property type="match status" value="1"/>
</dbReference>
<comment type="caution">
    <text evidence="2">The sequence shown here is derived from an EMBL/GenBank/DDBJ whole genome shotgun (WGS) entry which is preliminary data.</text>
</comment>
<dbReference type="SUPFAM" id="SSF52172">
    <property type="entry name" value="CheY-like"/>
    <property type="match status" value="1"/>
</dbReference>
<sequence length="176" mass="21218">MKELYLFMREEQYRQNLADTLHSLGYQVHIPVKEKIETSYYYSNHLCIVDSWFFKRCKTHFPYAILFTKTVGEDEIQLIQTHSCTGFICPIYNERTLQAVIEIALMKQKQFQQIEKDNRKLTRKLQDRRIIEKAKYILVKRGRISEEEAYERMRTEAMNQQKTLRQVADLILINEE</sequence>
<feature type="domain" description="ANTAR" evidence="1">
    <location>
        <begin position="111"/>
        <end position="172"/>
    </location>
</feature>
<dbReference type="EMBL" id="JAUSUG010000001">
    <property type="protein sequence ID" value="MDQ0252899.1"/>
    <property type="molecule type" value="Genomic_DNA"/>
</dbReference>
<evidence type="ECO:0000313" key="2">
    <source>
        <dbReference type="EMBL" id="MDQ0252899.1"/>
    </source>
</evidence>
<dbReference type="InterPro" id="IPR011006">
    <property type="entry name" value="CheY-like_superfamily"/>
</dbReference>
<dbReference type="InterPro" id="IPR036388">
    <property type="entry name" value="WH-like_DNA-bd_sf"/>
</dbReference>
<accession>A0ABT9ZNT4</accession>
<name>A0ABT9ZNT4_9BACI</name>
<reference evidence="2 3" key="1">
    <citation type="submission" date="2023-07" db="EMBL/GenBank/DDBJ databases">
        <title>Genomic Encyclopedia of Type Strains, Phase IV (KMG-IV): sequencing the most valuable type-strain genomes for metagenomic binning, comparative biology and taxonomic classification.</title>
        <authorList>
            <person name="Goeker M."/>
        </authorList>
    </citation>
    <scope>NUCLEOTIDE SEQUENCE [LARGE SCALE GENOMIC DNA]</scope>
    <source>
        <strain evidence="2 3">DSM 9768</strain>
    </source>
</reference>
<dbReference type="Proteomes" id="UP001230005">
    <property type="component" value="Unassembled WGS sequence"/>
</dbReference>
<evidence type="ECO:0000259" key="1">
    <source>
        <dbReference type="PROSITE" id="PS50921"/>
    </source>
</evidence>
<protein>
    <submittedName>
        <fullName evidence="2">AmiR/NasT family two-component response regulator</fullName>
    </submittedName>
</protein>
<dbReference type="RefSeq" id="WP_307320850.1">
    <property type="nucleotide sequence ID" value="NZ_JAUSUG010000001.1"/>
</dbReference>
<dbReference type="SMART" id="SM01012">
    <property type="entry name" value="ANTAR"/>
    <property type="match status" value="1"/>
</dbReference>
<gene>
    <name evidence="2" type="ORF">J2S74_000271</name>
</gene>
<dbReference type="PROSITE" id="PS50921">
    <property type="entry name" value="ANTAR"/>
    <property type="match status" value="1"/>
</dbReference>
<organism evidence="2 3">
    <name type="scientific">Evansella vedderi</name>
    <dbReference type="NCBI Taxonomy" id="38282"/>
    <lineage>
        <taxon>Bacteria</taxon>
        <taxon>Bacillati</taxon>
        <taxon>Bacillota</taxon>
        <taxon>Bacilli</taxon>
        <taxon>Bacillales</taxon>
        <taxon>Bacillaceae</taxon>
        <taxon>Evansella</taxon>
    </lineage>
</organism>
<proteinExistence type="predicted"/>
<dbReference type="InterPro" id="IPR005561">
    <property type="entry name" value="ANTAR"/>
</dbReference>
<dbReference type="Pfam" id="PF03861">
    <property type="entry name" value="ANTAR"/>
    <property type="match status" value="1"/>
</dbReference>
<keyword evidence="3" id="KW-1185">Reference proteome</keyword>
<evidence type="ECO:0000313" key="3">
    <source>
        <dbReference type="Proteomes" id="UP001230005"/>
    </source>
</evidence>